<dbReference type="InterPro" id="IPR007325">
    <property type="entry name" value="KFase/CYL"/>
</dbReference>
<evidence type="ECO:0000256" key="1">
    <source>
        <dbReference type="ARBA" id="ARBA00007865"/>
    </source>
</evidence>
<gene>
    <name evidence="3" type="ORF">BINO364_LOCUS5945</name>
</gene>
<dbReference type="InterPro" id="IPR037175">
    <property type="entry name" value="KFase_sf"/>
</dbReference>
<dbReference type="GO" id="GO:0004061">
    <property type="term" value="F:arylformamidase activity"/>
    <property type="evidence" value="ECO:0007669"/>
    <property type="project" value="InterPro"/>
</dbReference>
<proteinExistence type="inferred from homology"/>
<keyword evidence="4" id="KW-1185">Reference proteome</keyword>
<reference evidence="3" key="1">
    <citation type="submission" date="2021-12" db="EMBL/GenBank/DDBJ databases">
        <authorList>
            <person name="Martin H S."/>
        </authorList>
    </citation>
    <scope>NUCLEOTIDE SEQUENCE</scope>
</reference>
<feature type="chain" id="PRO_5035459386" evidence="2">
    <location>
        <begin position="16"/>
        <end position="276"/>
    </location>
</feature>
<evidence type="ECO:0000256" key="2">
    <source>
        <dbReference type="SAM" id="SignalP"/>
    </source>
</evidence>
<dbReference type="Pfam" id="PF04199">
    <property type="entry name" value="Cyclase"/>
    <property type="match status" value="1"/>
</dbReference>
<evidence type="ECO:0000313" key="4">
    <source>
        <dbReference type="Proteomes" id="UP000838878"/>
    </source>
</evidence>
<dbReference type="AlphaFoldDB" id="A0A8J9Y5I0"/>
<protein>
    <submittedName>
        <fullName evidence="3">Uncharacterized protein</fullName>
    </submittedName>
</protein>
<feature type="non-terminal residue" evidence="3">
    <location>
        <position position="276"/>
    </location>
</feature>
<name>A0A8J9Y5I0_9NEOP</name>
<sequence>MYWFIRFLCFVRIFAEGSFQKQYYEEDSTIDVFDLTQPTIWQELNEYYSAIEKHWKICINCGVPGLGTAIHLEHTGSSGMKPAIIPPEYLVTRLTLIDVSYLTKMESNFVLTLDVALQWPVIKHDSKEPTLILFNFGWKQTNLKRKCVCKIPGLSYDLASWIAANLSHVVGVATDAPTLESDQTREMTSYTVSNILAKSGIYMIENVNFRKRLPERGCMTIAMPLMMLDASYVPTHLTAFCPSRQSDRQVTIALKKATTTFSKSRINEVDLNEILN</sequence>
<organism evidence="3 4">
    <name type="scientific">Brenthis ino</name>
    <name type="common">lesser marbled fritillary</name>
    <dbReference type="NCBI Taxonomy" id="405034"/>
    <lineage>
        <taxon>Eukaryota</taxon>
        <taxon>Metazoa</taxon>
        <taxon>Ecdysozoa</taxon>
        <taxon>Arthropoda</taxon>
        <taxon>Hexapoda</taxon>
        <taxon>Insecta</taxon>
        <taxon>Pterygota</taxon>
        <taxon>Neoptera</taxon>
        <taxon>Endopterygota</taxon>
        <taxon>Lepidoptera</taxon>
        <taxon>Glossata</taxon>
        <taxon>Ditrysia</taxon>
        <taxon>Papilionoidea</taxon>
        <taxon>Nymphalidae</taxon>
        <taxon>Heliconiinae</taxon>
        <taxon>Argynnini</taxon>
        <taxon>Brenthis</taxon>
    </lineage>
</organism>
<comment type="similarity">
    <text evidence="1">Belongs to the Cyclase 1 superfamily.</text>
</comment>
<keyword evidence="2" id="KW-0732">Signal</keyword>
<evidence type="ECO:0000313" key="3">
    <source>
        <dbReference type="EMBL" id="CAH0719634.1"/>
    </source>
</evidence>
<accession>A0A8J9Y5I0</accession>
<dbReference type="Proteomes" id="UP000838878">
    <property type="component" value="Chromosome 14"/>
</dbReference>
<dbReference type="SUPFAM" id="SSF102198">
    <property type="entry name" value="Putative cyclase"/>
    <property type="match status" value="1"/>
</dbReference>
<dbReference type="OrthoDB" id="7405708at2759"/>
<feature type="signal peptide" evidence="2">
    <location>
        <begin position="1"/>
        <end position="15"/>
    </location>
</feature>
<dbReference type="Gene3D" id="3.50.30.50">
    <property type="entry name" value="Putative cyclase"/>
    <property type="match status" value="1"/>
</dbReference>
<dbReference type="GO" id="GO:0019441">
    <property type="term" value="P:L-tryptophan catabolic process to kynurenine"/>
    <property type="evidence" value="ECO:0007669"/>
    <property type="project" value="InterPro"/>
</dbReference>
<dbReference type="EMBL" id="OV170234">
    <property type="protein sequence ID" value="CAH0719634.1"/>
    <property type="molecule type" value="Genomic_DNA"/>
</dbReference>